<dbReference type="EMBL" id="ML143398">
    <property type="protein sequence ID" value="TBU31708.1"/>
    <property type="molecule type" value="Genomic_DNA"/>
</dbReference>
<proteinExistence type="predicted"/>
<feature type="chain" id="PRO_5021016470" description="Secreted protein" evidence="1">
    <location>
        <begin position="28"/>
        <end position="178"/>
    </location>
</feature>
<gene>
    <name evidence="2" type="ORF">BD311DRAFT_820544</name>
</gene>
<organism evidence="2">
    <name type="scientific">Dichomitus squalens</name>
    <dbReference type="NCBI Taxonomy" id="114155"/>
    <lineage>
        <taxon>Eukaryota</taxon>
        <taxon>Fungi</taxon>
        <taxon>Dikarya</taxon>
        <taxon>Basidiomycota</taxon>
        <taxon>Agaricomycotina</taxon>
        <taxon>Agaricomycetes</taxon>
        <taxon>Polyporales</taxon>
        <taxon>Polyporaceae</taxon>
        <taxon>Dichomitus</taxon>
    </lineage>
</organism>
<sequence length="178" mass="19485">MAHMPTNLASLAAFRYACLLAIPLCSASITVSWAVLHPGTRSSRGTVSHRGHVKRLSTIPGTLRGDIYVMRVDAPCLCLELYLCRSFEGRQCGSSKAYWGCTHALIASSDACRRCSPSLACFTDIVHHAPPRDSLVQRGGLSYRTGGLESTRTCTHTRSPFYRSNPSYVTSFTRLWAG</sequence>
<accession>A0A4Q9MWL3</accession>
<evidence type="ECO:0000313" key="2">
    <source>
        <dbReference type="EMBL" id="TBU31708.1"/>
    </source>
</evidence>
<name>A0A4Q9MWL3_9APHY</name>
<evidence type="ECO:0000256" key="1">
    <source>
        <dbReference type="SAM" id="SignalP"/>
    </source>
</evidence>
<evidence type="ECO:0008006" key="3">
    <source>
        <dbReference type="Google" id="ProtNLM"/>
    </source>
</evidence>
<reference evidence="2" key="1">
    <citation type="submission" date="2019-01" db="EMBL/GenBank/DDBJ databases">
        <title>Draft genome sequences of three monokaryotic isolates of the white-rot basidiomycete fungus Dichomitus squalens.</title>
        <authorList>
            <consortium name="DOE Joint Genome Institute"/>
            <person name="Lopez S.C."/>
            <person name="Andreopoulos B."/>
            <person name="Pangilinan J."/>
            <person name="Lipzen A."/>
            <person name="Riley R."/>
            <person name="Ahrendt S."/>
            <person name="Ng V."/>
            <person name="Barry K."/>
            <person name="Daum C."/>
            <person name="Grigoriev I.V."/>
            <person name="Hilden K.S."/>
            <person name="Makela M.R."/>
            <person name="de Vries R.P."/>
        </authorList>
    </citation>
    <scope>NUCLEOTIDE SEQUENCE [LARGE SCALE GENOMIC DNA]</scope>
    <source>
        <strain evidence="2">OM18370.1</strain>
    </source>
</reference>
<keyword evidence="1" id="KW-0732">Signal</keyword>
<protein>
    <recommendedName>
        <fullName evidence="3">Secreted protein</fullName>
    </recommendedName>
</protein>
<dbReference type="AlphaFoldDB" id="A0A4Q9MWL3"/>
<feature type="signal peptide" evidence="1">
    <location>
        <begin position="1"/>
        <end position="27"/>
    </location>
</feature>
<dbReference type="Proteomes" id="UP000292957">
    <property type="component" value="Unassembled WGS sequence"/>
</dbReference>